<keyword evidence="3 5" id="KW-1133">Transmembrane helix</keyword>
<name>A0A813R9W2_9BILA</name>
<comment type="caution">
    <text evidence="6">The sequence shown here is derived from an EMBL/GenBank/DDBJ whole genome shotgun (WGS) entry which is preliminary data.</text>
</comment>
<organism evidence="6 8">
    <name type="scientific">Adineta steineri</name>
    <dbReference type="NCBI Taxonomy" id="433720"/>
    <lineage>
        <taxon>Eukaryota</taxon>
        <taxon>Metazoa</taxon>
        <taxon>Spiralia</taxon>
        <taxon>Gnathifera</taxon>
        <taxon>Rotifera</taxon>
        <taxon>Eurotatoria</taxon>
        <taxon>Bdelloidea</taxon>
        <taxon>Adinetida</taxon>
        <taxon>Adinetidae</taxon>
        <taxon>Adineta</taxon>
    </lineage>
</organism>
<evidence type="ECO:0000256" key="4">
    <source>
        <dbReference type="ARBA" id="ARBA00023136"/>
    </source>
</evidence>
<evidence type="ECO:0000256" key="5">
    <source>
        <dbReference type="RuleBase" id="RU363107"/>
    </source>
</evidence>
<dbReference type="Pfam" id="PF03208">
    <property type="entry name" value="PRA1"/>
    <property type="match status" value="1"/>
</dbReference>
<feature type="transmembrane region" description="Helical" evidence="5">
    <location>
        <begin position="105"/>
        <end position="122"/>
    </location>
</feature>
<dbReference type="Proteomes" id="UP000663832">
    <property type="component" value="Unassembled WGS sequence"/>
</dbReference>
<feature type="transmembrane region" description="Helical" evidence="5">
    <location>
        <begin position="128"/>
        <end position="145"/>
    </location>
</feature>
<dbReference type="AlphaFoldDB" id="A0A813R9W2"/>
<dbReference type="OrthoDB" id="18213at2759"/>
<dbReference type="InterPro" id="IPR004895">
    <property type="entry name" value="Prenylated_rab_accept_PRA1"/>
</dbReference>
<evidence type="ECO:0000256" key="2">
    <source>
        <dbReference type="ARBA" id="ARBA00022692"/>
    </source>
</evidence>
<dbReference type="EMBL" id="CAJNOM010000010">
    <property type="protein sequence ID" value="CAF0779563.1"/>
    <property type="molecule type" value="Genomic_DNA"/>
</dbReference>
<sequence length="189" mass="20977">MSKTEHTLRIAPLRSMREFIGGNEWAKPTFIPSEFGELQKQVIANLIYYQTNYGAIAIPFLLLVAFFCPTAIIFGLLVLAALLAGFVHTQKTRTALTVLAHDRPIVVLILLLVAAFVIIRMFGTVFAFLFGIALPLALIVGHATARTQTLQNKAENTVEELSLQSTPMGLLLHWLGTKTEEQKSTQQRK</sequence>
<evidence type="ECO:0000256" key="3">
    <source>
        <dbReference type="ARBA" id="ARBA00022989"/>
    </source>
</evidence>
<protein>
    <recommendedName>
        <fullName evidence="5">PRA1 family protein</fullName>
    </recommendedName>
</protein>
<comment type="subcellular location">
    <subcellularLocation>
        <location evidence="1 5">Membrane</location>
        <topology evidence="1 5">Multi-pass membrane protein</topology>
    </subcellularLocation>
</comment>
<proteinExistence type="inferred from homology"/>
<feature type="transmembrane region" description="Helical" evidence="5">
    <location>
        <begin position="56"/>
        <end position="84"/>
    </location>
</feature>
<evidence type="ECO:0000313" key="6">
    <source>
        <dbReference type="EMBL" id="CAF0779563.1"/>
    </source>
</evidence>
<evidence type="ECO:0000313" key="8">
    <source>
        <dbReference type="Proteomes" id="UP000663832"/>
    </source>
</evidence>
<keyword evidence="4 5" id="KW-0472">Membrane</keyword>
<accession>A0A813R9W2</accession>
<evidence type="ECO:0000256" key="1">
    <source>
        <dbReference type="ARBA" id="ARBA00004141"/>
    </source>
</evidence>
<dbReference type="GO" id="GO:0016020">
    <property type="term" value="C:membrane"/>
    <property type="evidence" value="ECO:0007669"/>
    <property type="project" value="UniProtKB-SubCell"/>
</dbReference>
<dbReference type="EMBL" id="CAJNOI010000019">
    <property type="protein sequence ID" value="CAF0829422.1"/>
    <property type="molecule type" value="Genomic_DNA"/>
</dbReference>
<reference evidence="6" key="1">
    <citation type="submission" date="2021-02" db="EMBL/GenBank/DDBJ databases">
        <authorList>
            <person name="Nowell W R."/>
        </authorList>
    </citation>
    <scope>NUCLEOTIDE SEQUENCE</scope>
</reference>
<gene>
    <name evidence="7" type="ORF">BJG266_LOCUS6705</name>
    <name evidence="6" type="ORF">QVE165_LOCUS3080</name>
</gene>
<keyword evidence="2 5" id="KW-0812">Transmembrane</keyword>
<keyword evidence="8" id="KW-1185">Reference proteome</keyword>
<dbReference type="PANTHER" id="PTHR12859:SF0">
    <property type="entry name" value="PRA1 FAMILY PROTEIN"/>
    <property type="match status" value="1"/>
</dbReference>
<comment type="similarity">
    <text evidence="5">Belongs to the PRA1 family.</text>
</comment>
<evidence type="ECO:0000313" key="7">
    <source>
        <dbReference type="EMBL" id="CAF0829422.1"/>
    </source>
</evidence>
<dbReference type="PANTHER" id="PTHR12859">
    <property type="entry name" value="PRA1 PROTEIN"/>
    <property type="match status" value="1"/>
</dbReference>
<dbReference type="Proteomes" id="UP000663877">
    <property type="component" value="Unassembled WGS sequence"/>
</dbReference>